<name>Q1M8Z2_RHIJ3</name>
<gene>
    <name evidence="1" type="ordered locus">pRL90157</name>
</gene>
<dbReference type="EnsemblBacteria" id="CAK03871">
    <property type="protein sequence ID" value="CAK03871"/>
    <property type="gene ID" value="pRL90157"/>
</dbReference>
<evidence type="ECO:0000313" key="1">
    <source>
        <dbReference type="EMBL" id="CAK03871.1"/>
    </source>
</evidence>
<geneLocation type="plasmid" evidence="1 2">
    <name>pRL9</name>
</geneLocation>
<dbReference type="KEGG" id="rle:pRL90157"/>
<proteinExistence type="predicted"/>
<keyword evidence="2" id="KW-1185">Reference proteome</keyword>
<dbReference type="HOGENOM" id="CLU_2540218_0_0_5"/>
<dbReference type="EMBL" id="AM236083">
    <property type="protein sequence ID" value="CAK03871.1"/>
    <property type="molecule type" value="Genomic_DNA"/>
</dbReference>
<organism evidence="1 2">
    <name type="scientific">Rhizobium johnstonii (strain DSM 114642 / LMG 32736 / 3841)</name>
    <name type="common">Rhizobium leguminosarum bv. viciae</name>
    <dbReference type="NCBI Taxonomy" id="216596"/>
    <lineage>
        <taxon>Bacteria</taxon>
        <taxon>Pseudomonadati</taxon>
        <taxon>Pseudomonadota</taxon>
        <taxon>Alphaproteobacteria</taxon>
        <taxon>Hyphomicrobiales</taxon>
        <taxon>Rhizobiaceae</taxon>
        <taxon>Rhizobium/Agrobacterium group</taxon>
        <taxon>Rhizobium</taxon>
        <taxon>Rhizobium johnstonii</taxon>
    </lineage>
</organism>
<dbReference type="Proteomes" id="UP000006575">
    <property type="component" value="Plasmid pRL9"/>
</dbReference>
<dbReference type="AlphaFoldDB" id="Q1M8Z2"/>
<reference evidence="1 2" key="1">
    <citation type="journal article" date="2006" name="Genome Biol.">
        <title>The genome of Rhizobium leguminosarum has recognizable core and accessory components.</title>
        <authorList>
            <person name="Young J.W."/>
            <person name="Crossman L.C."/>
            <person name="Johnston A.W.B."/>
            <person name="Thomson N.R."/>
            <person name="Ghazoui Z.F."/>
            <person name="Hull K.H."/>
            <person name="Wexler M."/>
            <person name="Curson A.R.J."/>
            <person name="Todd J.D."/>
            <person name="Poole P.S."/>
            <person name="Mauchline T.H."/>
            <person name="East A.K."/>
            <person name="Quail M.A."/>
            <person name="Churcher C."/>
            <person name="Arrowsmith C."/>
            <person name="Cherevach A."/>
            <person name="Chillingworth T."/>
            <person name="Clarke K."/>
            <person name="Cronin A."/>
            <person name="Davis P."/>
            <person name="Fraser A."/>
            <person name="Hance Z."/>
            <person name="Hauser H."/>
            <person name="Jagels K."/>
            <person name="Moule S."/>
            <person name="Mungall K."/>
            <person name="Norbertczak H."/>
            <person name="Rabbinowitsch E."/>
            <person name="Sanders M."/>
            <person name="Simmonds M."/>
            <person name="Whitehead S."/>
            <person name="Parkhill J."/>
        </authorList>
    </citation>
    <scope>NUCLEOTIDE SEQUENCE [LARGE SCALE GENOMIC DNA]</scope>
    <source>
        <strain evidence="2">DSM 114642 / LMG 32736 / 3841</strain>
    </source>
</reference>
<sequence length="83" mass="9315">MTREKHVLQTNSQWVIEQRRGAQTTSAREIALDAGWREPDQILKYASFPNRTACAAYLRSSVGQHAGESVPGILPHRIATRDN</sequence>
<keyword evidence="1" id="KW-0614">Plasmid</keyword>
<accession>Q1M8Z2</accession>
<evidence type="ECO:0000313" key="2">
    <source>
        <dbReference type="Proteomes" id="UP000006575"/>
    </source>
</evidence>
<protein>
    <submittedName>
        <fullName evidence="1">Uncharacterized protein</fullName>
    </submittedName>
</protein>